<comment type="caution">
    <text evidence="2">The sequence shown here is derived from an EMBL/GenBank/DDBJ whole genome shotgun (WGS) entry which is preliminary data.</text>
</comment>
<dbReference type="EMBL" id="POUA01000601">
    <property type="protein sequence ID" value="PZG20564.1"/>
    <property type="molecule type" value="Genomic_DNA"/>
</dbReference>
<name>A0A2W2G0Z4_9ACTN</name>
<accession>A0A2W2G0Z4</accession>
<keyword evidence="1" id="KW-1133">Transmembrane helix</keyword>
<keyword evidence="1" id="KW-0472">Membrane</keyword>
<evidence type="ECO:0000313" key="2">
    <source>
        <dbReference type="EMBL" id="PZG20564.1"/>
    </source>
</evidence>
<protein>
    <submittedName>
        <fullName evidence="2">Uncharacterized protein</fullName>
    </submittedName>
</protein>
<sequence length="256" mass="27294">MPTGLPTGAAHNRSRTLRIAVVAVAAVLLVAAGVLIVPSLFGGRAQAVRLEPDATLDLTALPQVDLDDAFTTDTAARYAPHQPFPKEARPQINVGAGRFTGSRAEPYFTLLAGPARLPADQAVSVLTIGSFAGTGQPEDSVFVGWVKNHDSYITAWYNNTRKTTGFDLRVGGEFRAVPGEIPLGLAPGDRLAVLLTRDRATSYVEHAGTWRRLHTAFVADLFATAQARQGYHYGFGLRGTTGTSSVAHFEGRSLPN</sequence>
<evidence type="ECO:0000313" key="3">
    <source>
        <dbReference type="Proteomes" id="UP000248544"/>
    </source>
</evidence>
<keyword evidence="1" id="KW-0812">Transmembrane</keyword>
<proteinExistence type="predicted"/>
<feature type="transmembrane region" description="Helical" evidence="1">
    <location>
        <begin position="20"/>
        <end position="41"/>
    </location>
</feature>
<reference evidence="2 3" key="1">
    <citation type="submission" date="2018-01" db="EMBL/GenBank/DDBJ databases">
        <title>Draft genome sequence of Sphaerisporangium sp. 7K107.</title>
        <authorList>
            <person name="Sahin N."/>
            <person name="Saygin H."/>
            <person name="Ay H."/>
        </authorList>
    </citation>
    <scope>NUCLEOTIDE SEQUENCE [LARGE SCALE GENOMIC DNA]</scope>
    <source>
        <strain evidence="2 3">7K107</strain>
    </source>
</reference>
<dbReference type="Proteomes" id="UP000248544">
    <property type="component" value="Unassembled WGS sequence"/>
</dbReference>
<keyword evidence="3" id="KW-1185">Reference proteome</keyword>
<dbReference type="AlphaFoldDB" id="A0A2W2G0Z4"/>
<organism evidence="2 3">
    <name type="scientific">Spongiactinospora gelatinilytica</name>
    <dbReference type="NCBI Taxonomy" id="2666298"/>
    <lineage>
        <taxon>Bacteria</taxon>
        <taxon>Bacillati</taxon>
        <taxon>Actinomycetota</taxon>
        <taxon>Actinomycetes</taxon>
        <taxon>Streptosporangiales</taxon>
        <taxon>Streptosporangiaceae</taxon>
        <taxon>Spongiactinospora</taxon>
    </lineage>
</organism>
<gene>
    <name evidence="2" type="ORF">C1I98_37470</name>
</gene>
<evidence type="ECO:0000256" key="1">
    <source>
        <dbReference type="SAM" id="Phobius"/>
    </source>
</evidence>